<gene>
    <name evidence="1" type="ORF">FHS68_000650</name>
</gene>
<name>A0ABX0UHH0_9BACT</name>
<evidence type="ECO:0000313" key="2">
    <source>
        <dbReference type="Proteomes" id="UP001179181"/>
    </source>
</evidence>
<reference evidence="1 2" key="1">
    <citation type="submission" date="2020-03" db="EMBL/GenBank/DDBJ databases">
        <title>Genomic Encyclopedia of Type Strains, Phase IV (KMG-IV): sequencing the most valuable type-strain genomes for metagenomic binning, comparative biology and taxonomic classification.</title>
        <authorList>
            <person name="Goeker M."/>
        </authorList>
    </citation>
    <scope>NUCLEOTIDE SEQUENCE [LARGE SCALE GENOMIC DNA]</scope>
    <source>
        <strain evidence="1 2">DSM 102865</strain>
    </source>
</reference>
<dbReference type="SUPFAM" id="SSF49842">
    <property type="entry name" value="TNF-like"/>
    <property type="match status" value="1"/>
</dbReference>
<keyword evidence="2" id="KW-1185">Reference proteome</keyword>
<organism evidence="1 2">
    <name type="scientific">Dyadobacter arcticus</name>
    <dbReference type="NCBI Taxonomy" id="1078754"/>
    <lineage>
        <taxon>Bacteria</taxon>
        <taxon>Pseudomonadati</taxon>
        <taxon>Bacteroidota</taxon>
        <taxon>Cytophagia</taxon>
        <taxon>Cytophagales</taxon>
        <taxon>Spirosomataceae</taxon>
        <taxon>Dyadobacter</taxon>
    </lineage>
</organism>
<dbReference type="RefSeq" id="WP_167267158.1">
    <property type="nucleotide sequence ID" value="NZ_JAASQJ010000001.1"/>
</dbReference>
<evidence type="ECO:0000313" key="1">
    <source>
        <dbReference type="EMBL" id="NIJ51494.1"/>
    </source>
</evidence>
<sequence>MKNQNQLSVIRQGVASFIMGATLFVFAQASVLGQNVGIGTTTPDPSALHIDAKGKGVLFPSTYLDSETDDSNVPKPATNLLVFNTSNSLGSGAGLYYNAGTPALPNWTPTFGLKLPYFNSLNSPTVNFTVENYETSTASGAIRGFSSASTGVHGESVVGVGVLARNLSGLGGAALEVDGKMKIAGTGHLPAVGKVLTSDASGNATWEGAVAFAVNGIKDGSFQIPRQTNTKVEFKSVEYDLGGNYDGTNSTFKVPTTGIYHLESVISWLPTAFPVPEKNFRAMVNIDRTRNGSTKTILHEDATVEMLQDPDFPAQSFNLSIDCLLQKDDQIHVWVYYNSDEPFLYLGTPESYTRFSGRLVIKQ</sequence>
<evidence type="ECO:0008006" key="3">
    <source>
        <dbReference type="Google" id="ProtNLM"/>
    </source>
</evidence>
<dbReference type="Gene3D" id="2.60.120.40">
    <property type="match status" value="1"/>
</dbReference>
<comment type="caution">
    <text evidence="1">The sequence shown here is derived from an EMBL/GenBank/DDBJ whole genome shotgun (WGS) entry which is preliminary data.</text>
</comment>
<accession>A0ABX0UHH0</accession>
<proteinExistence type="predicted"/>
<dbReference type="EMBL" id="JAASQJ010000001">
    <property type="protein sequence ID" value="NIJ51494.1"/>
    <property type="molecule type" value="Genomic_DNA"/>
</dbReference>
<protein>
    <recommendedName>
        <fullName evidence="3">C1q domain-containing protein</fullName>
    </recommendedName>
</protein>
<dbReference type="Proteomes" id="UP001179181">
    <property type="component" value="Unassembled WGS sequence"/>
</dbReference>
<dbReference type="InterPro" id="IPR008983">
    <property type="entry name" value="Tumour_necrosis_fac-like_dom"/>
</dbReference>